<gene>
    <name evidence="1" type="ORF">C8J25_10714</name>
</gene>
<protein>
    <submittedName>
        <fullName evidence="1">Uncharacterized protein</fullName>
    </submittedName>
</protein>
<dbReference type="Proteomes" id="UP000244013">
    <property type="component" value="Unassembled WGS sequence"/>
</dbReference>
<organism evidence="1 2">
    <name type="scientific">Sphingomonas faeni</name>
    <dbReference type="NCBI Taxonomy" id="185950"/>
    <lineage>
        <taxon>Bacteria</taxon>
        <taxon>Pseudomonadati</taxon>
        <taxon>Pseudomonadota</taxon>
        <taxon>Alphaproteobacteria</taxon>
        <taxon>Sphingomonadales</taxon>
        <taxon>Sphingomonadaceae</taxon>
        <taxon>Sphingomonas</taxon>
    </lineage>
</organism>
<dbReference type="Pfam" id="PF22391">
    <property type="entry name" value="DUF6975"/>
    <property type="match status" value="1"/>
</dbReference>
<dbReference type="AlphaFoldDB" id="A0A2T5U1I1"/>
<comment type="caution">
    <text evidence="1">The sequence shown here is derived from an EMBL/GenBank/DDBJ whole genome shotgun (WGS) entry which is preliminary data.</text>
</comment>
<proteinExistence type="predicted"/>
<dbReference type="InterPro" id="IPR054248">
    <property type="entry name" value="DUF6975"/>
</dbReference>
<name>A0A2T5U1I1_9SPHN</name>
<evidence type="ECO:0000313" key="1">
    <source>
        <dbReference type="EMBL" id="PTW45339.1"/>
    </source>
</evidence>
<evidence type="ECO:0000313" key="2">
    <source>
        <dbReference type="Proteomes" id="UP000244013"/>
    </source>
</evidence>
<sequence>MVQHGRGMMVSNAGIQGGEPSERSAWDAFVALADADGSAAHPHHARLTAGGPGQRNLSDAVHALCAVHGDHPGLIVDVLARAIQPEASDWLADAASGFADERTYLAHLTAAVGPLPSTPGQAESESALVGERHALEMLARSERRGCATGAVAALLHDWRAIRRVLDVAAERFGVAVPAITLPSETDTAALVAERGASPGCQRAILFGAQQLFAQHRGLWSLLEARSSARGDL</sequence>
<accession>A0A2T5U1I1</accession>
<reference evidence="1 2" key="1">
    <citation type="submission" date="2018-04" db="EMBL/GenBank/DDBJ databases">
        <title>Genomic Encyclopedia of Type Strains, Phase III (KMG-III): the genomes of soil and plant-associated and newly described type strains.</title>
        <authorList>
            <person name="Whitman W."/>
        </authorList>
    </citation>
    <scope>NUCLEOTIDE SEQUENCE [LARGE SCALE GENOMIC DNA]</scope>
    <source>
        <strain evidence="1 2">MA-olki</strain>
    </source>
</reference>
<dbReference type="EMBL" id="QAYE01000007">
    <property type="protein sequence ID" value="PTW45339.1"/>
    <property type="molecule type" value="Genomic_DNA"/>
</dbReference>